<keyword evidence="7 15" id="KW-0378">Hydrolase</keyword>
<feature type="active site" description="Proton donor; for delta-elimination activity" evidence="15">
    <location>
        <position position="292"/>
    </location>
</feature>
<dbReference type="AlphaFoldDB" id="A0A402A3H4"/>
<comment type="cofactor">
    <cofactor evidence="15">
        <name>Zn(2+)</name>
        <dbReference type="ChEBI" id="CHEBI:29105"/>
    </cofactor>
    <text evidence="15">Binds 1 zinc ion per subunit.</text>
</comment>
<evidence type="ECO:0000256" key="10">
    <source>
        <dbReference type="ARBA" id="ARBA00023204"/>
    </source>
</evidence>
<dbReference type="Pfam" id="PF06827">
    <property type="entry name" value="zf-FPG_IleRS"/>
    <property type="match status" value="1"/>
</dbReference>
<dbReference type="SUPFAM" id="SSF57716">
    <property type="entry name" value="Glucocorticoid receptor-like (DNA-binding domain)"/>
    <property type="match status" value="1"/>
</dbReference>
<evidence type="ECO:0000259" key="16">
    <source>
        <dbReference type="PROSITE" id="PS51066"/>
    </source>
</evidence>
<dbReference type="PANTHER" id="PTHR22993">
    <property type="entry name" value="FORMAMIDOPYRIMIDINE-DNA GLYCOSYLASE"/>
    <property type="match status" value="1"/>
</dbReference>
<accession>A0A402A3H4</accession>
<evidence type="ECO:0000313" key="18">
    <source>
        <dbReference type="EMBL" id="GCE13541.1"/>
    </source>
</evidence>
<comment type="function">
    <text evidence="15">Involved in base excision repair of DNA damaged by oxidation or by mutagenic agents. Acts as DNA glycosylase that recognizes and removes damaged bases. Has a preference for oxidized purines, such as 7,8-dihydro-8-oxoguanine (8-oxoG). Has AP (apurinic/apyrimidinic) lyase activity and introduces nicks in the DNA strand. Cleaves the DNA backbone by beta-delta elimination to generate a single-strand break at the site of the removed base with both 3'- and 5'-phosphates.</text>
</comment>
<evidence type="ECO:0000256" key="3">
    <source>
        <dbReference type="ARBA" id="ARBA00011245"/>
    </source>
</evidence>
<evidence type="ECO:0000256" key="6">
    <source>
        <dbReference type="ARBA" id="ARBA00022771"/>
    </source>
</evidence>
<dbReference type="InterPro" id="IPR015886">
    <property type="entry name" value="H2TH_FPG"/>
</dbReference>
<dbReference type="NCBIfam" id="NF002211">
    <property type="entry name" value="PRK01103.1"/>
    <property type="match status" value="1"/>
</dbReference>
<evidence type="ECO:0000256" key="12">
    <source>
        <dbReference type="ARBA" id="ARBA00023268"/>
    </source>
</evidence>
<evidence type="ECO:0000259" key="17">
    <source>
        <dbReference type="PROSITE" id="PS51068"/>
    </source>
</evidence>
<dbReference type="Pfam" id="PF01149">
    <property type="entry name" value="Fapy_DNA_glyco"/>
    <property type="match status" value="1"/>
</dbReference>
<dbReference type="FunFam" id="1.10.8.50:FF:000003">
    <property type="entry name" value="Formamidopyrimidine-DNA glycosylase"/>
    <property type="match status" value="1"/>
</dbReference>
<comment type="subunit">
    <text evidence="3 15">Monomer.</text>
</comment>
<feature type="domain" description="Formamidopyrimidine-DNA glycosylase catalytic" evidence="17">
    <location>
        <begin position="2"/>
        <end position="145"/>
    </location>
</feature>
<dbReference type="SMART" id="SM01232">
    <property type="entry name" value="H2TH"/>
    <property type="match status" value="1"/>
</dbReference>
<dbReference type="PROSITE" id="PS51068">
    <property type="entry name" value="FPG_CAT"/>
    <property type="match status" value="1"/>
</dbReference>
<keyword evidence="5 15" id="KW-0227">DNA damage</keyword>
<feature type="binding site" evidence="15">
    <location>
        <position position="183"/>
    </location>
    <ligand>
        <name>DNA</name>
        <dbReference type="ChEBI" id="CHEBI:16991"/>
    </ligand>
</feature>
<dbReference type="GO" id="GO:0006284">
    <property type="term" value="P:base-excision repair"/>
    <property type="evidence" value="ECO:0007669"/>
    <property type="project" value="InterPro"/>
</dbReference>
<dbReference type="InterPro" id="IPR015887">
    <property type="entry name" value="DNA_glyclase_Znf_dom_DNA_BS"/>
</dbReference>
<dbReference type="InterPro" id="IPR010979">
    <property type="entry name" value="Ribosomal_uS13-like_H2TH"/>
</dbReference>
<evidence type="ECO:0000256" key="13">
    <source>
        <dbReference type="ARBA" id="ARBA00023295"/>
    </source>
</evidence>
<evidence type="ECO:0000256" key="11">
    <source>
        <dbReference type="ARBA" id="ARBA00023239"/>
    </source>
</evidence>
<evidence type="ECO:0000256" key="1">
    <source>
        <dbReference type="ARBA" id="ARBA00001668"/>
    </source>
</evidence>
<dbReference type="InterPro" id="IPR010663">
    <property type="entry name" value="Znf_FPG/IleRS"/>
</dbReference>
<feature type="active site" description="Proton donor; for beta-elimination activity" evidence="15">
    <location>
        <position position="59"/>
    </location>
</feature>
<dbReference type="HAMAP" id="MF_00103">
    <property type="entry name" value="Fapy_DNA_glycosyl"/>
    <property type="match status" value="1"/>
</dbReference>
<evidence type="ECO:0000256" key="7">
    <source>
        <dbReference type="ARBA" id="ARBA00022801"/>
    </source>
</evidence>
<comment type="caution">
    <text evidence="18">The sequence shown here is derived from an EMBL/GenBank/DDBJ whole genome shotgun (WGS) entry which is preliminary data.</text>
</comment>
<evidence type="ECO:0000256" key="8">
    <source>
        <dbReference type="ARBA" id="ARBA00022833"/>
    </source>
</evidence>
<evidence type="ECO:0000256" key="4">
    <source>
        <dbReference type="ARBA" id="ARBA00022723"/>
    </source>
</evidence>
<evidence type="ECO:0000256" key="5">
    <source>
        <dbReference type="ARBA" id="ARBA00022763"/>
    </source>
</evidence>
<feature type="active site" description="Schiff-base intermediate with DNA" evidence="15">
    <location>
        <position position="2"/>
    </location>
</feature>
<dbReference type="SUPFAM" id="SSF46946">
    <property type="entry name" value="S13-like H2TH domain"/>
    <property type="match status" value="1"/>
</dbReference>
<dbReference type="EMBL" id="BIFR01000001">
    <property type="protein sequence ID" value="GCE13541.1"/>
    <property type="molecule type" value="Genomic_DNA"/>
</dbReference>
<feature type="active site" description="Proton donor" evidence="15">
    <location>
        <position position="3"/>
    </location>
</feature>
<keyword evidence="9 15" id="KW-0238">DNA-binding</keyword>
<dbReference type="Gene3D" id="3.20.190.10">
    <property type="entry name" value="MutM-like, N-terminal"/>
    <property type="match status" value="1"/>
</dbReference>
<dbReference type="InterPro" id="IPR020629">
    <property type="entry name" value="FPG_Glyclase"/>
</dbReference>
<dbReference type="GO" id="GO:0003690">
    <property type="term" value="F:double-stranded DNA binding"/>
    <property type="evidence" value="ECO:0007669"/>
    <property type="project" value="UniProtKB-ARBA"/>
</dbReference>
<comment type="catalytic activity">
    <reaction evidence="1 15">
        <text>Hydrolysis of DNA containing ring-opened 7-methylguanine residues, releasing 2,6-diamino-4-hydroxy-5-(N-methyl)formamidopyrimidine.</text>
        <dbReference type="EC" id="3.2.2.23"/>
    </reaction>
</comment>
<dbReference type="PROSITE" id="PS51066">
    <property type="entry name" value="ZF_FPG_2"/>
    <property type="match status" value="1"/>
</dbReference>
<evidence type="ECO:0000256" key="14">
    <source>
        <dbReference type="ARBA" id="ARBA00044632"/>
    </source>
</evidence>
<comment type="caution">
    <text evidence="15">Lacks conserved residue(s) required for the propagation of feature annotation.</text>
</comment>
<dbReference type="InterPro" id="IPR000214">
    <property type="entry name" value="Znf_DNA_glyclase/AP_lyase"/>
</dbReference>
<evidence type="ECO:0000256" key="2">
    <source>
        <dbReference type="ARBA" id="ARBA00009409"/>
    </source>
</evidence>
<reference evidence="19" key="1">
    <citation type="submission" date="2018-12" db="EMBL/GenBank/DDBJ databases">
        <title>Tengunoibacter tsumagoiensis gen. nov., sp. nov., Dictyobacter kobayashii sp. nov., D. alpinus sp. nov., and D. joshuensis sp. nov. and description of Dictyobacteraceae fam. nov. within the order Ktedonobacterales isolated from Tengu-no-mugimeshi.</title>
        <authorList>
            <person name="Wang C.M."/>
            <person name="Zheng Y."/>
            <person name="Sakai Y."/>
            <person name="Toyoda A."/>
            <person name="Minakuchi Y."/>
            <person name="Abe K."/>
            <person name="Yokota A."/>
            <person name="Yabe S."/>
        </authorList>
    </citation>
    <scope>NUCLEOTIDE SEQUENCE [LARGE SCALE GENOMIC DNA]</scope>
    <source>
        <strain evidence="19">Uno3</strain>
    </source>
</reference>
<dbReference type="Proteomes" id="UP000287352">
    <property type="component" value="Unassembled WGS sequence"/>
</dbReference>
<dbReference type="SUPFAM" id="SSF81624">
    <property type="entry name" value="N-terminal domain of MutM-like DNA repair proteins"/>
    <property type="match status" value="1"/>
</dbReference>
<dbReference type="InterPro" id="IPR035937">
    <property type="entry name" value="FPG_N"/>
</dbReference>
<feature type="binding site" evidence="15">
    <location>
        <position position="142"/>
    </location>
    <ligand>
        <name>DNA</name>
        <dbReference type="ChEBI" id="CHEBI:16991"/>
    </ligand>
</feature>
<protein>
    <recommendedName>
        <fullName evidence="15">Formamidopyrimidine-DNA glycosylase</fullName>
        <shortName evidence="15">Fapy-DNA glycosylase</shortName>
        <ecNumber evidence="15">3.2.2.23</ecNumber>
    </recommendedName>
    <alternativeName>
        <fullName evidence="15">DNA-(apurinic or apyrimidinic site) lyase MutM</fullName>
        <shortName evidence="15">AP lyase MutM</shortName>
        <ecNumber evidence="15">4.2.99.18</ecNumber>
    </alternativeName>
</protein>
<evidence type="ECO:0000256" key="9">
    <source>
        <dbReference type="ARBA" id="ARBA00023125"/>
    </source>
</evidence>
<dbReference type="RefSeq" id="WP_126581057.1">
    <property type="nucleotide sequence ID" value="NZ_BIFR01000001.1"/>
</dbReference>
<keyword evidence="19" id="KW-1185">Reference proteome</keyword>
<dbReference type="GO" id="GO:0034039">
    <property type="term" value="F:8-oxo-7,8-dihydroguanine DNA N-glycosylase activity"/>
    <property type="evidence" value="ECO:0007669"/>
    <property type="project" value="TreeGrafter"/>
</dbReference>
<dbReference type="GO" id="GO:0140078">
    <property type="term" value="F:class I DNA-(apurinic or apyrimidinic site) endonuclease activity"/>
    <property type="evidence" value="ECO:0007669"/>
    <property type="project" value="UniProtKB-EC"/>
</dbReference>
<comment type="similarity">
    <text evidence="2 15">Belongs to the FPG family.</text>
</comment>
<dbReference type="Pfam" id="PF06831">
    <property type="entry name" value="H2TH"/>
    <property type="match status" value="1"/>
</dbReference>
<keyword evidence="8 15" id="KW-0862">Zinc</keyword>
<dbReference type="CDD" id="cd08966">
    <property type="entry name" value="EcFpg-like_N"/>
    <property type="match status" value="1"/>
</dbReference>
<dbReference type="SMART" id="SM00898">
    <property type="entry name" value="Fapy_DNA_glyco"/>
    <property type="match status" value="1"/>
</dbReference>
<feature type="domain" description="FPG-type" evidence="16">
    <location>
        <begin position="268"/>
        <end position="302"/>
    </location>
</feature>
<dbReference type="EC" id="3.2.2.23" evidence="15"/>
<dbReference type="EC" id="4.2.99.18" evidence="15"/>
<dbReference type="InterPro" id="IPR012319">
    <property type="entry name" value="FPG_cat"/>
</dbReference>
<evidence type="ECO:0000256" key="15">
    <source>
        <dbReference type="HAMAP-Rule" id="MF_00103"/>
    </source>
</evidence>
<dbReference type="GO" id="GO:0008270">
    <property type="term" value="F:zinc ion binding"/>
    <property type="evidence" value="ECO:0007669"/>
    <property type="project" value="UniProtKB-UniRule"/>
</dbReference>
<keyword evidence="12 15" id="KW-0511">Multifunctional enzyme</keyword>
<evidence type="ECO:0000313" key="19">
    <source>
        <dbReference type="Proteomes" id="UP000287352"/>
    </source>
</evidence>
<comment type="catalytic activity">
    <reaction evidence="14 15">
        <text>2'-deoxyribonucleotide-(2'-deoxyribose 5'-phosphate)-2'-deoxyribonucleotide-DNA = a 3'-end 2'-deoxyribonucleotide-(2,3-dehydro-2,3-deoxyribose 5'-phosphate)-DNA + a 5'-end 5'-phospho-2'-deoxyribonucleoside-DNA + H(+)</text>
        <dbReference type="Rhea" id="RHEA:66592"/>
        <dbReference type="Rhea" id="RHEA-COMP:13180"/>
        <dbReference type="Rhea" id="RHEA-COMP:16897"/>
        <dbReference type="Rhea" id="RHEA-COMP:17067"/>
        <dbReference type="ChEBI" id="CHEBI:15378"/>
        <dbReference type="ChEBI" id="CHEBI:136412"/>
        <dbReference type="ChEBI" id="CHEBI:157695"/>
        <dbReference type="ChEBI" id="CHEBI:167181"/>
        <dbReference type="EC" id="4.2.99.18"/>
    </reaction>
</comment>
<keyword evidence="10 15" id="KW-0234">DNA repair</keyword>
<dbReference type="PROSITE" id="PS01242">
    <property type="entry name" value="ZF_FPG_1"/>
    <property type="match status" value="1"/>
</dbReference>
<organism evidence="18 19">
    <name type="scientific">Tengunoibacter tsumagoiensis</name>
    <dbReference type="NCBI Taxonomy" id="2014871"/>
    <lineage>
        <taxon>Bacteria</taxon>
        <taxon>Bacillati</taxon>
        <taxon>Chloroflexota</taxon>
        <taxon>Ktedonobacteria</taxon>
        <taxon>Ktedonobacterales</taxon>
        <taxon>Dictyobacteraceae</taxon>
        <taxon>Tengunoibacter</taxon>
    </lineage>
</organism>
<keyword evidence="4 15" id="KW-0479">Metal-binding</keyword>
<keyword evidence="6 15" id="KW-0863">Zinc-finger</keyword>
<dbReference type="GO" id="GO:0003684">
    <property type="term" value="F:damaged DNA binding"/>
    <property type="evidence" value="ECO:0007669"/>
    <property type="project" value="InterPro"/>
</dbReference>
<keyword evidence="13 15" id="KW-0326">Glycosidase</keyword>
<gene>
    <name evidence="15 18" type="primary">mutM</name>
    <name evidence="15" type="synonym">fpg</name>
    <name evidence="18" type="ORF">KTT_34000</name>
</gene>
<proteinExistence type="inferred from homology"/>
<dbReference type="Gene3D" id="1.10.8.50">
    <property type="match status" value="1"/>
</dbReference>
<dbReference type="OrthoDB" id="9800855at2"/>
<name>A0A402A3H4_9CHLR</name>
<sequence length="315" mass="34938">MPELPEVEYTARQLRASVVGATIREAEVFWERTIKHPALPDFLAQIAGRTIENVRRRGKFLIIDLSGELFLSVHRRMTGNFLLLQPGWTVDTSLQERDQAAWNTKGPTYHASSEAIEGHETKYCRVSLLFEDGRCLLFTDPRKFGTIGLWAQSQETEAFRGLGPEPLGADFTAEGLQCSLVGRRTAIKQLLLDQTIVAGVGNIYADEALFYASLHPLRRADSLSASEIALLHEGIVTVLTRGIEHGGTSFNSYRDLWGEAGENFNHVQVYQQDGKPCVRCGTLIERIVIAQRSAHFCPGCQPKTLAEAILAASEL</sequence>
<keyword evidence="11 15" id="KW-0456">Lyase</keyword>
<dbReference type="PANTHER" id="PTHR22993:SF9">
    <property type="entry name" value="FORMAMIDOPYRIMIDINE-DNA GLYCOSYLASE"/>
    <property type="match status" value="1"/>
</dbReference>